<dbReference type="PROSITE" id="PS50886">
    <property type="entry name" value="TRBD"/>
    <property type="match status" value="1"/>
</dbReference>
<keyword evidence="7" id="KW-1185">Reference proteome</keyword>
<keyword evidence="2 4" id="KW-0820">tRNA-binding</keyword>
<reference evidence="6 7" key="1">
    <citation type="submission" date="2016-03" db="EMBL/GenBank/DDBJ databases">
        <title>Choanephora cucurbitarum.</title>
        <authorList>
            <person name="Min B."/>
            <person name="Park H."/>
            <person name="Park J.-H."/>
            <person name="Shin H.-D."/>
            <person name="Choi I.-G."/>
        </authorList>
    </citation>
    <scope>NUCLEOTIDE SEQUENCE [LARGE SCALE GENOMIC DNA]</scope>
    <source>
        <strain evidence="6 7">KUS-F28377</strain>
    </source>
</reference>
<dbReference type="EMBL" id="LUGH01000242">
    <property type="protein sequence ID" value="OBZ87149.1"/>
    <property type="molecule type" value="Genomic_DNA"/>
</dbReference>
<proteinExistence type="predicted"/>
<gene>
    <name evidence="6" type="ORF">A0J61_04786</name>
</gene>
<dbReference type="STRING" id="101091.A0A1C7NEE5"/>
<dbReference type="GO" id="GO:0000049">
    <property type="term" value="F:tRNA binding"/>
    <property type="evidence" value="ECO:0007669"/>
    <property type="project" value="UniProtKB-UniRule"/>
</dbReference>
<dbReference type="OrthoDB" id="19141at2759"/>
<keyword evidence="1" id="KW-0963">Cytoplasm</keyword>
<evidence type="ECO:0000256" key="4">
    <source>
        <dbReference type="PROSITE-ProRule" id="PRU00209"/>
    </source>
</evidence>
<dbReference type="InterPro" id="IPR012340">
    <property type="entry name" value="NA-bd_OB-fold"/>
</dbReference>
<evidence type="ECO:0000256" key="1">
    <source>
        <dbReference type="ARBA" id="ARBA00022490"/>
    </source>
</evidence>
<dbReference type="AlphaFoldDB" id="A0A1C7NEE5"/>
<dbReference type="GO" id="GO:0004831">
    <property type="term" value="F:tyrosine-tRNA ligase activity"/>
    <property type="evidence" value="ECO:0007669"/>
    <property type="project" value="TreeGrafter"/>
</dbReference>
<dbReference type="Proteomes" id="UP000093000">
    <property type="component" value="Unassembled WGS sequence"/>
</dbReference>
<dbReference type="SUPFAM" id="SSF50249">
    <property type="entry name" value="Nucleic acid-binding proteins"/>
    <property type="match status" value="1"/>
</dbReference>
<evidence type="ECO:0000256" key="2">
    <source>
        <dbReference type="ARBA" id="ARBA00022555"/>
    </source>
</evidence>
<protein>
    <submittedName>
        <fullName evidence="6">Putative methionine--tRNA ligase</fullName>
    </submittedName>
</protein>
<dbReference type="InterPro" id="IPR002547">
    <property type="entry name" value="tRNA-bd_dom"/>
</dbReference>
<comment type="caution">
    <text evidence="6">The sequence shown here is derived from an EMBL/GenBank/DDBJ whole genome shotgun (WGS) entry which is preliminary data.</text>
</comment>
<accession>A0A1C7NEE5</accession>
<dbReference type="Gene3D" id="2.40.50.140">
    <property type="entry name" value="Nucleic acid-binding proteins"/>
    <property type="match status" value="1"/>
</dbReference>
<evidence type="ECO:0000256" key="3">
    <source>
        <dbReference type="ARBA" id="ARBA00022884"/>
    </source>
</evidence>
<dbReference type="InParanoid" id="A0A1C7NEE5"/>
<dbReference type="Pfam" id="PF01588">
    <property type="entry name" value="tRNA_bind"/>
    <property type="match status" value="1"/>
</dbReference>
<dbReference type="PANTHER" id="PTHR11586:SF43">
    <property type="entry name" value="TYROSINE--TRNA LIGASE, CYTOPLASMIC"/>
    <property type="match status" value="1"/>
</dbReference>
<evidence type="ECO:0000313" key="6">
    <source>
        <dbReference type="EMBL" id="OBZ87149.1"/>
    </source>
</evidence>
<feature type="domain" description="TRNA-binding" evidence="5">
    <location>
        <begin position="9"/>
        <end position="118"/>
    </location>
</feature>
<name>A0A1C7NEE5_9FUNG</name>
<sequence length="178" mass="19469">MHTLAEQDVIHRVDLRVGQIVDIAPHAEASHLYIEQVDLNAESTETMPNPRTIVSGLAPYMTMDTLLHKKVVVVSNLKPSKFRGVLSQGMLLAAASEDGKTVRLLSPPQESQLGERIKLEGIDWQGTVDPVLKPKQKVFEQVAQYLKTDQEGKASYKGIALTTSAGPVVCDLKDAQIS</sequence>
<dbReference type="InterPro" id="IPR051270">
    <property type="entry name" value="Tyrosine-tRNA_ligase_regulator"/>
</dbReference>
<evidence type="ECO:0000313" key="7">
    <source>
        <dbReference type="Proteomes" id="UP000093000"/>
    </source>
</evidence>
<keyword evidence="6" id="KW-0436">Ligase</keyword>
<evidence type="ECO:0000259" key="5">
    <source>
        <dbReference type="PROSITE" id="PS50886"/>
    </source>
</evidence>
<organism evidence="6 7">
    <name type="scientific">Choanephora cucurbitarum</name>
    <dbReference type="NCBI Taxonomy" id="101091"/>
    <lineage>
        <taxon>Eukaryota</taxon>
        <taxon>Fungi</taxon>
        <taxon>Fungi incertae sedis</taxon>
        <taxon>Mucoromycota</taxon>
        <taxon>Mucoromycotina</taxon>
        <taxon>Mucoromycetes</taxon>
        <taxon>Mucorales</taxon>
        <taxon>Mucorineae</taxon>
        <taxon>Choanephoraceae</taxon>
        <taxon>Choanephoroideae</taxon>
        <taxon>Choanephora</taxon>
    </lineage>
</organism>
<dbReference type="PANTHER" id="PTHR11586">
    <property type="entry name" value="TRNA-AMINOACYLATION COFACTOR ARC1 FAMILY MEMBER"/>
    <property type="match status" value="1"/>
</dbReference>
<keyword evidence="3 4" id="KW-0694">RNA-binding</keyword>